<accession>A0A0E9SBH3</accession>
<dbReference type="EMBL" id="GBXM01069946">
    <property type="protein sequence ID" value="JAH38631.1"/>
    <property type="molecule type" value="Transcribed_RNA"/>
</dbReference>
<evidence type="ECO:0000313" key="1">
    <source>
        <dbReference type="EMBL" id="JAH38631.1"/>
    </source>
</evidence>
<organism evidence="1">
    <name type="scientific">Anguilla anguilla</name>
    <name type="common">European freshwater eel</name>
    <name type="synonym">Muraena anguilla</name>
    <dbReference type="NCBI Taxonomy" id="7936"/>
    <lineage>
        <taxon>Eukaryota</taxon>
        <taxon>Metazoa</taxon>
        <taxon>Chordata</taxon>
        <taxon>Craniata</taxon>
        <taxon>Vertebrata</taxon>
        <taxon>Euteleostomi</taxon>
        <taxon>Actinopterygii</taxon>
        <taxon>Neopterygii</taxon>
        <taxon>Teleostei</taxon>
        <taxon>Anguilliformes</taxon>
        <taxon>Anguillidae</taxon>
        <taxon>Anguilla</taxon>
    </lineage>
</organism>
<dbReference type="AlphaFoldDB" id="A0A0E9SBH3"/>
<reference evidence="1" key="2">
    <citation type="journal article" date="2015" name="Fish Shellfish Immunol.">
        <title>Early steps in the European eel (Anguilla anguilla)-Vibrio vulnificus interaction in the gills: Role of the RtxA13 toxin.</title>
        <authorList>
            <person name="Callol A."/>
            <person name="Pajuelo D."/>
            <person name="Ebbesson L."/>
            <person name="Teles M."/>
            <person name="MacKenzie S."/>
            <person name="Amaro C."/>
        </authorList>
    </citation>
    <scope>NUCLEOTIDE SEQUENCE</scope>
</reference>
<sequence length="52" mass="5810">MSLFSVSRGGTVWVGVLQGSPNQPPLLSSVYRLNWARLHFMSSWCRQTAGRS</sequence>
<name>A0A0E9SBH3_ANGAN</name>
<proteinExistence type="predicted"/>
<reference evidence="1" key="1">
    <citation type="submission" date="2014-11" db="EMBL/GenBank/DDBJ databases">
        <authorList>
            <person name="Amaro Gonzalez C."/>
        </authorList>
    </citation>
    <scope>NUCLEOTIDE SEQUENCE</scope>
</reference>
<protein>
    <submittedName>
        <fullName evidence="1">Uncharacterized protein</fullName>
    </submittedName>
</protein>